<evidence type="ECO:0000256" key="1">
    <source>
        <dbReference type="ARBA" id="ARBA00004202"/>
    </source>
</evidence>
<dbReference type="Proteomes" id="UP000176336">
    <property type="component" value="Unassembled WGS sequence"/>
</dbReference>
<keyword evidence="7 8" id="KW-0066">ATP synthesis</keyword>
<dbReference type="PANTHER" id="PTHR13822:SF10">
    <property type="entry name" value="ATP SYNTHASE EPSILON CHAIN, CHLOROPLASTIC"/>
    <property type="match status" value="1"/>
</dbReference>
<evidence type="ECO:0000256" key="2">
    <source>
        <dbReference type="ARBA" id="ARBA00005712"/>
    </source>
</evidence>
<comment type="similarity">
    <text evidence="2 8 9">Belongs to the ATPase epsilon chain family.</text>
</comment>
<sequence>MSQLHLKIVTPEKLILDEEVSQVNVSTEQGEIGILPHHANLMAKLEPGELVIKRNGKIESMAIGDGFLQVTDNTLTVMTDLATLAADIDEKAVEDAKKRAEQALSQTLSDEEYAETMANLEKSLAQLRVKRRHRVR</sequence>
<dbReference type="NCBIfam" id="TIGR01216">
    <property type="entry name" value="ATP_synt_epsi"/>
    <property type="match status" value="1"/>
</dbReference>
<dbReference type="InterPro" id="IPR001469">
    <property type="entry name" value="ATP_synth_F1_dsu/esu"/>
</dbReference>
<evidence type="ECO:0000256" key="9">
    <source>
        <dbReference type="RuleBase" id="RU003656"/>
    </source>
</evidence>
<keyword evidence="8" id="KW-1003">Cell membrane</keyword>
<evidence type="ECO:0000256" key="8">
    <source>
        <dbReference type="HAMAP-Rule" id="MF_00530"/>
    </source>
</evidence>
<keyword evidence="3 8" id="KW-0813">Transport</keyword>
<feature type="domain" description="ATP synthase F1 complex delta/epsilon subunit N-terminal" evidence="12">
    <location>
        <begin position="4"/>
        <end position="81"/>
    </location>
</feature>
<dbReference type="GO" id="GO:0045259">
    <property type="term" value="C:proton-transporting ATP synthase complex"/>
    <property type="evidence" value="ECO:0007669"/>
    <property type="project" value="UniProtKB-KW"/>
</dbReference>
<protein>
    <recommendedName>
        <fullName evidence="8">ATP synthase epsilon chain</fullName>
    </recommendedName>
    <alternativeName>
        <fullName evidence="8">ATP synthase F1 sector epsilon subunit</fullName>
    </alternativeName>
    <alternativeName>
        <fullName evidence="8">F-ATPase epsilon subunit</fullName>
    </alternativeName>
</protein>
<evidence type="ECO:0000256" key="3">
    <source>
        <dbReference type="ARBA" id="ARBA00022448"/>
    </source>
</evidence>
<reference evidence="13 14" key="1">
    <citation type="journal article" date="2016" name="Nat. Commun.">
        <title>Thousands of microbial genomes shed light on interconnected biogeochemical processes in an aquifer system.</title>
        <authorList>
            <person name="Anantharaman K."/>
            <person name="Brown C.T."/>
            <person name="Hug L.A."/>
            <person name="Sharon I."/>
            <person name="Castelle C.J."/>
            <person name="Probst A.J."/>
            <person name="Thomas B.C."/>
            <person name="Singh A."/>
            <person name="Wilkins M.J."/>
            <person name="Karaoz U."/>
            <person name="Brodie E.L."/>
            <person name="Williams K.H."/>
            <person name="Hubbard S.S."/>
            <person name="Banfield J.F."/>
        </authorList>
    </citation>
    <scope>NUCLEOTIDE SEQUENCE [LARGE SCALE GENOMIC DNA]</scope>
</reference>
<dbReference type="InterPro" id="IPR020546">
    <property type="entry name" value="ATP_synth_F1_dsu/esu_N"/>
</dbReference>
<dbReference type="Gene3D" id="2.60.15.10">
    <property type="entry name" value="F0F1 ATP synthase delta/epsilon subunit, N-terminal"/>
    <property type="match status" value="1"/>
</dbReference>
<evidence type="ECO:0000256" key="6">
    <source>
        <dbReference type="ARBA" id="ARBA00023196"/>
    </source>
</evidence>
<dbReference type="SUPFAM" id="SSF51344">
    <property type="entry name" value="Epsilon subunit of F1F0-ATP synthase N-terminal domain"/>
    <property type="match status" value="1"/>
</dbReference>
<dbReference type="PANTHER" id="PTHR13822">
    <property type="entry name" value="ATP SYNTHASE DELTA/EPSILON CHAIN"/>
    <property type="match status" value="1"/>
</dbReference>
<comment type="function">
    <text evidence="8">Produces ATP from ADP in the presence of a proton gradient across the membrane.</text>
</comment>
<accession>A0A1F5IST8</accession>
<dbReference type="Gene3D" id="1.20.5.440">
    <property type="entry name" value="ATP synthase delta/epsilon subunit, C-terminal domain"/>
    <property type="match status" value="1"/>
</dbReference>
<evidence type="ECO:0000256" key="5">
    <source>
        <dbReference type="ARBA" id="ARBA00023136"/>
    </source>
</evidence>
<proteinExistence type="inferred from homology"/>
<dbReference type="AlphaFoldDB" id="A0A1F5IST8"/>
<dbReference type="GO" id="GO:0005524">
    <property type="term" value="F:ATP binding"/>
    <property type="evidence" value="ECO:0007669"/>
    <property type="project" value="UniProtKB-UniRule"/>
</dbReference>
<gene>
    <name evidence="8" type="primary">atpC</name>
    <name evidence="13" type="ORF">A2871_01140</name>
</gene>
<dbReference type="HAMAP" id="MF_00530">
    <property type="entry name" value="ATP_synth_epsil_bac"/>
    <property type="match status" value="1"/>
</dbReference>
<dbReference type="Pfam" id="PF00401">
    <property type="entry name" value="ATP-synt_DE"/>
    <property type="match status" value="1"/>
</dbReference>
<comment type="caution">
    <text evidence="13">The sequence shown here is derived from an EMBL/GenBank/DDBJ whole genome shotgun (WGS) entry which is preliminary data.</text>
</comment>
<comment type="subcellular location">
    <subcellularLocation>
        <location evidence="1 8">Cell membrane</location>
        <topology evidence="1 8">Peripheral membrane protein</topology>
    </subcellularLocation>
</comment>
<evidence type="ECO:0000313" key="14">
    <source>
        <dbReference type="Proteomes" id="UP000176336"/>
    </source>
</evidence>
<keyword evidence="10" id="KW-0175">Coiled coil</keyword>
<evidence type="ECO:0000259" key="11">
    <source>
        <dbReference type="Pfam" id="PF00401"/>
    </source>
</evidence>
<evidence type="ECO:0000256" key="10">
    <source>
        <dbReference type="SAM" id="Coils"/>
    </source>
</evidence>
<dbReference type="GO" id="GO:0005886">
    <property type="term" value="C:plasma membrane"/>
    <property type="evidence" value="ECO:0007669"/>
    <property type="project" value="UniProtKB-SubCell"/>
</dbReference>
<evidence type="ECO:0000313" key="13">
    <source>
        <dbReference type="EMBL" id="OGE19441.1"/>
    </source>
</evidence>
<dbReference type="InterPro" id="IPR020547">
    <property type="entry name" value="ATP_synth_F1_esu_C"/>
</dbReference>
<dbReference type="InterPro" id="IPR036794">
    <property type="entry name" value="ATP_F1_dsu/esu_C_sf"/>
</dbReference>
<dbReference type="InterPro" id="IPR036771">
    <property type="entry name" value="ATPsynth_dsu/esu_N"/>
</dbReference>
<keyword evidence="6 8" id="KW-0139">CF(1)</keyword>
<dbReference type="GO" id="GO:0046933">
    <property type="term" value="F:proton-transporting ATP synthase activity, rotational mechanism"/>
    <property type="evidence" value="ECO:0007669"/>
    <property type="project" value="UniProtKB-UniRule"/>
</dbReference>
<dbReference type="SUPFAM" id="SSF46604">
    <property type="entry name" value="Epsilon subunit of F1F0-ATP synthase C-terminal domain"/>
    <property type="match status" value="1"/>
</dbReference>
<keyword evidence="8" id="KW-0375">Hydrogen ion transport</keyword>
<name>A0A1F5IST8_9BACT</name>
<evidence type="ECO:0000256" key="4">
    <source>
        <dbReference type="ARBA" id="ARBA00023065"/>
    </source>
</evidence>
<keyword evidence="4 8" id="KW-0406">Ion transport</keyword>
<dbReference type="Pfam" id="PF02823">
    <property type="entry name" value="ATP-synt_DE_N"/>
    <property type="match status" value="1"/>
</dbReference>
<comment type="subunit">
    <text evidence="8 9">F-type ATPases have 2 components, CF(1) - the catalytic core - and CF(0) - the membrane proton channel. CF(1) has five subunits: alpha(3), beta(3), gamma(1), delta(1), epsilon(1). CF(0) has three main subunits: a, b and c.</text>
</comment>
<feature type="coiled-coil region" evidence="10">
    <location>
        <begin position="86"/>
        <end position="130"/>
    </location>
</feature>
<dbReference type="CDD" id="cd12152">
    <property type="entry name" value="F1-ATPase_delta"/>
    <property type="match status" value="1"/>
</dbReference>
<keyword evidence="5 8" id="KW-0472">Membrane</keyword>
<feature type="domain" description="ATP synthase epsilon subunit C-terminal" evidence="11">
    <location>
        <begin position="87"/>
        <end position="129"/>
    </location>
</feature>
<dbReference type="EMBL" id="MFCR01000003">
    <property type="protein sequence ID" value="OGE19441.1"/>
    <property type="molecule type" value="Genomic_DNA"/>
</dbReference>
<organism evidence="13 14">
    <name type="scientific">Candidatus Daviesbacteria bacterium RIFCSPHIGHO2_01_FULL_41_23</name>
    <dbReference type="NCBI Taxonomy" id="1797764"/>
    <lineage>
        <taxon>Bacteria</taxon>
        <taxon>Candidatus Daviesiibacteriota</taxon>
    </lineage>
</organism>
<evidence type="ECO:0000256" key="7">
    <source>
        <dbReference type="ARBA" id="ARBA00023310"/>
    </source>
</evidence>
<evidence type="ECO:0000259" key="12">
    <source>
        <dbReference type="Pfam" id="PF02823"/>
    </source>
</evidence>